<dbReference type="Gene3D" id="2.30.40.10">
    <property type="entry name" value="Urease, subunit C, domain 1"/>
    <property type="match status" value="1"/>
</dbReference>
<protein>
    <submittedName>
        <fullName evidence="3">Amidohydrolase</fullName>
    </submittedName>
</protein>
<dbReference type="PANTHER" id="PTHR43794">
    <property type="entry name" value="AMINOHYDROLASE SSNA-RELATED"/>
    <property type="match status" value="1"/>
</dbReference>
<dbReference type="Gene3D" id="3.20.20.140">
    <property type="entry name" value="Metal-dependent hydrolases"/>
    <property type="match status" value="1"/>
</dbReference>
<sequence length="445" mass="49409">MMPLIRSSGIFLWSHMKYRFFNANVMISPEQNIFKGELCTDGADIVYVGKKKNEGFIADREIDCNGNLLMSGFCNAHSHAAMSLFRGIADDLPLEKWLFDRIFPMEDHLTEDDVYWGTLLQIAEFVRNGITCFADMYFYPDTIYEAAKKSNLAVALCGGINGESNEKDLRFIRDHVDLYSTMSDRVRYIIGLHAEYTCEENLISDVSDIAAEYGSKTYIHLSETLKEVGDCTVRHNRLTPPQYLHKLGFFENGGLAAHCTYCDKDDLALLKQCGVVPVVNAASNLKLASGVAPVYSMLRSGMKVALGTDGSASNNATSMFREMYLFSCLQKEAMKDASAVSAEEALTAATVNGYEALGFRGGVLKTGNFADIILIDLAAPNMRPLSDVKKNLVYSADSSNVLMTVAGGKIVYENGKYDIGEEISTIYREAEHRRDRLLHEAGFKE</sequence>
<name>A0A4Q2K9T9_9FIRM</name>
<dbReference type="PANTHER" id="PTHR43794:SF11">
    <property type="entry name" value="AMIDOHYDROLASE-RELATED DOMAIN-CONTAINING PROTEIN"/>
    <property type="match status" value="1"/>
</dbReference>
<reference evidence="3 4" key="1">
    <citation type="journal article" date="2019" name="Gut">
        <title>Antibiotics-induced monodominance of a novel gut bacterial order.</title>
        <authorList>
            <person name="Hildebrand F."/>
            <person name="Moitinho-Silva L."/>
            <person name="Blasche S."/>
            <person name="Jahn M.T."/>
            <person name="Gossmann T.I."/>
            <person name="Heuerta-Cepas J."/>
            <person name="Hercog R."/>
            <person name="Luetge M."/>
            <person name="Bahram M."/>
            <person name="Pryszlak A."/>
            <person name="Alves R.J."/>
            <person name="Waszak S.M."/>
            <person name="Zhu A."/>
            <person name="Ye L."/>
            <person name="Costea P.I."/>
            <person name="Aalvink S."/>
            <person name="Belzer C."/>
            <person name="Forslund S.K."/>
            <person name="Sunagawa S."/>
            <person name="Hentschel U."/>
            <person name="Merten C."/>
            <person name="Patil K.R."/>
            <person name="Benes V."/>
            <person name="Bork P."/>
        </authorList>
    </citation>
    <scope>NUCLEOTIDE SEQUENCE [LARGE SCALE GENOMIC DNA]</scope>
    <source>
        <strain evidence="3 4">HDS1380</strain>
    </source>
</reference>
<dbReference type="Proteomes" id="UP000291269">
    <property type="component" value="Unassembled WGS sequence"/>
</dbReference>
<evidence type="ECO:0000259" key="2">
    <source>
        <dbReference type="Pfam" id="PF01979"/>
    </source>
</evidence>
<proteinExistence type="predicted"/>
<feature type="domain" description="Amidohydrolase-related" evidence="2">
    <location>
        <begin position="69"/>
        <end position="411"/>
    </location>
</feature>
<evidence type="ECO:0000256" key="1">
    <source>
        <dbReference type="ARBA" id="ARBA00022801"/>
    </source>
</evidence>
<dbReference type="CDD" id="cd01298">
    <property type="entry name" value="ATZ_TRZ_like"/>
    <property type="match status" value="1"/>
</dbReference>
<keyword evidence="4" id="KW-1185">Reference proteome</keyword>
<dbReference type="InterPro" id="IPR032466">
    <property type="entry name" value="Metal_Hydrolase"/>
</dbReference>
<accession>A0A4Q2K9T9</accession>
<dbReference type="InterPro" id="IPR011059">
    <property type="entry name" value="Metal-dep_hydrolase_composite"/>
</dbReference>
<dbReference type="AlphaFoldDB" id="A0A4Q2K9T9"/>
<dbReference type="GO" id="GO:0016810">
    <property type="term" value="F:hydrolase activity, acting on carbon-nitrogen (but not peptide) bonds"/>
    <property type="evidence" value="ECO:0007669"/>
    <property type="project" value="InterPro"/>
</dbReference>
<dbReference type="SUPFAM" id="SSF51338">
    <property type="entry name" value="Composite domain of metallo-dependent hydrolases"/>
    <property type="match status" value="1"/>
</dbReference>
<evidence type="ECO:0000313" key="4">
    <source>
        <dbReference type="Proteomes" id="UP000291269"/>
    </source>
</evidence>
<dbReference type="EMBL" id="SDOZ01000003">
    <property type="protein sequence ID" value="RXZ58127.1"/>
    <property type="molecule type" value="Genomic_DNA"/>
</dbReference>
<dbReference type="InterPro" id="IPR006680">
    <property type="entry name" value="Amidohydro-rel"/>
</dbReference>
<keyword evidence="1 3" id="KW-0378">Hydrolase</keyword>
<comment type="caution">
    <text evidence="3">The sequence shown here is derived from an EMBL/GenBank/DDBJ whole genome shotgun (WGS) entry which is preliminary data.</text>
</comment>
<dbReference type="OrthoDB" id="9807210at2"/>
<organism evidence="3 4">
    <name type="scientific">Candidatus Borkfalkia ceftriaxoniphila</name>
    <dbReference type="NCBI Taxonomy" id="2508949"/>
    <lineage>
        <taxon>Bacteria</taxon>
        <taxon>Bacillati</taxon>
        <taxon>Bacillota</taxon>
        <taxon>Clostridia</taxon>
        <taxon>Christensenellales</taxon>
        <taxon>Christensenellaceae</taxon>
        <taxon>Candidatus Borkfalkia</taxon>
    </lineage>
</organism>
<gene>
    <name evidence="3" type="ORF">ESZ91_08680</name>
</gene>
<evidence type="ECO:0000313" key="3">
    <source>
        <dbReference type="EMBL" id="RXZ58127.1"/>
    </source>
</evidence>
<dbReference type="SUPFAM" id="SSF51556">
    <property type="entry name" value="Metallo-dependent hydrolases"/>
    <property type="match status" value="1"/>
</dbReference>
<dbReference type="InterPro" id="IPR050287">
    <property type="entry name" value="MTA/SAH_deaminase"/>
</dbReference>
<dbReference type="Pfam" id="PF01979">
    <property type="entry name" value="Amidohydro_1"/>
    <property type="match status" value="1"/>
</dbReference>